<feature type="compositionally biased region" description="Basic and acidic residues" evidence="1">
    <location>
        <begin position="192"/>
        <end position="214"/>
    </location>
</feature>
<accession>B4VTJ4</accession>
<feature type="compositionally biased region" description="Basic and acidic residues" evidence="1">
    <location>
        <begin position="92"/>
        <end position="107"/>
    </location>
</feature>
<name>B4VTJ4_9CYAN</name>
<feature type="compositionally biased region" description="Gly residues" evidence="1">
    <location>
        <begin position="151"/>
        <end position="166"/>
    </location>
</feature>
<proteinExistence type="predicted"/>
<dbReference type="eggNOG" id="ENOG502Z8YG">
    <property type="taxonomic scope" value="Bacteria"/>
</dbReference>
<reference evidence="2 3" key="1">
    <citation type="submission" date="2008-07" db="EMBL/GenBank/DDBJ databases">
        <authorList>
            <person name="Tandeau de Marsac N."/>
            <person name="Ferriera S."/>
            <person name="Johnson J."/>
            <person name="Kravitz S."/>
            <person name="Beeson K."/>
            <person name="Sutton G."/>
            <person name="Rogers Y.-H."/>
            <person name="Friedman R."/>
            <person name="Frazier M."/>
            <person name="Venter J.C."/>
        </authorList>
    </citation>
    <scope>NUCLEOTIDE SEQUENCE [LARGE SCALE GENOMIC DNA]</scope>
    <source>
        <strain evidence="2 3">PCC 7420</strain>
    </source>
</reference>
<organism evidence="2 3">
    <name type="scientific">Coleofasciculus chthonoplastes PCC 7420</name>
    <dbReference type="NCBI Taxonomy" id="118168"/>
    <lineage>
        <taxon>Bacteria</taxon>
        <taxon>Bacillati</taxon>
        <taxon>Cyanobacteriota</taxon>
        <taxon>Cyanophyceae</taxon>
        <taxon>Coleofasciculales</taxon>
        <taxon>Coleofasciculaceae</taxon>
        <taxon>Coleofasciculus</taxon>
    </lineage>
</organism>
<keyword evidence="3" id="KW-1185">Reference proteome</keyword>
<evidence type="ECO:0000313" key="2">
    <source>
        <dbReference type="EMBL" id="EDX74591.1"/>
    </source>
</evidence>
<feature type="compositionally biased region" description="Gly residues" evidence="1">
    <location>
        <begin position="114"/>
        <end position="130"/>
    </location>
</feature>
<sequence length="466" mass="51295">MLMHVSGKLSLILLTLTFSFVFPHTSNSLFCPLVAWSRHPERDFGQDGTDGTDGRAGRRGRDGENRTIFVDGSPINLELSGGNGGDGNNGQRGEDGNCSRQPRKVDYDLQAADGGDGGNGGNGGDGGDGGSLTVYYTNREDLKQIYVRSQGGRGGRSGRGADGGDGCDCDDRSWEIETCTKKSDNGEEDCETERFECEEGDDGRDGRDGQDGKDGSMGTLTLINRTEALPPDKPTATVTLPQLQNGAIALSVNQWQTRSSATALLAPNSIIANQYREFVGRLERSFELVWNADRAITDFYNQPISLSLKSDQRIDVSLPKEVWFDGTMSQQGDVTRFVVTNALLEREATQLTRADFAGNRSALTFSVVDLAGKSDLLDTQFWLKYRTANSGDRFRRFYNYRTRYEGIIPAELVTRHNNRYTLEIGKLPIEAEYLRPGVAIEIELVATRSFAGNSAQQEMNWRGEIR</sequence>
<gene>
    <name evidence="2" type="ORF">MC7420_6069</name>
</gene>
<evidence type="ECO:0000313" key="3">
    <source>
        <dbReference type="Proteomes" id="UP000003835"/>
    </source>
</evidence>
<feature type="region of interest" description="Disordered" evidence="1">
    <location>
        <begin position="41"/>
        <end position="134"/>
    </location>
</feature>
<evidence type="ECO:0000256" key="1">
    <source>
        <dbReference type="SAM" id="MobiDB-lite"/>
    </source>
</evidence>
<dbReference type="STRING" id="118168.MC7420_6069"/>
<dbReference type="Proteomes" id="UP000003835">
    <property type="component" value="Unassembled WGS sequence"/>
</dbReference>
<feature type="compositionally biased region" description="Basic and acidic residues" evidence="1">
    <location>
        <begin position="52"/>
        <end position="65"/>
    </location>
</feature>
<dbReference type="EMBL" id="DS989852">
    <property type="protein sequence ID" value="EDX74591.1"/>
    <property type="molecule type" value="Genomic_DNA"/>
</dbReference>
<dbReference type="RefSeq" id="WP_006101922.1">
    <property type="nucleotide sequence ID" value="NZ_DS989852.1"/>
</dbReference>
<dbReference type="AlphaFoldDB" id="B4VTJ4"/>
<feature type="region of interest" description="Disordered" evidence="1">
    <location>
        <begin position="146"/>
        <end position="166"/>
    </location>
</feature>
<protein>
    <submittedName>
        <fullName evidence="2">Uncharacterized protein</fullName>
    </submittedName>
</protein>
<dbReference type="HOGENOM" id="CLU_583575_0_0_3"/>
<dbReference type="OrthoDB" id="417673at2"/>
<feature type="region of interest" description="Disordered" evidence="1">
    <location>
        <begin position="181"/>
        <end position="218"/>
    </location>
</feature>
<feature type="compositionally biased region" description="Gly residues" evidence="1">
    <location>
        <begin position="81"/>
        <end position="90"/>
    </location>
</feature>